<name>A0A381QYC7_9ZZZZ</name>
<sequence length="233" mass="25443">VPNRIDTSLIYRALILTGLVAFGFYLAADRGLVSLALNSDRSYISWVILGVYVLASCHWLWSSLHLTRERRRFSELEEARIQGDQTASVEDGLLGEFFARLESKSDDNADALLSAFGDELANRHAIGHFVGDVLLKLGLLGTVVGFILMLLPVGEIEDFDPSVMQRLLSSMSGGMAVALYTTIAGLVTSTLLKLQYHVVETSSADLVTRLQVFVDTQPQDHRDGAKGINADAS</sequence>
<evidence type="ECO:0000256" key="6">
    <source>
        <dbReference type="SAM" id="Phobius"/>
    </source>
</evidence>
<keyword evidence="4 6" id="KW-1133">Transmembrane helix</keyword>
<comment type="subcellular location">
    <subcellularLocation>
        <location evidence="1">Cell membrane</location>
        <topology evidence="1">Multi-pass membrane protein</topology>
    </subcellularLocation>
</comment>
<feature type="non-terminal residue" evidence="8">
    <location>
        <position position="1"/>
    </location>
</feature>
<evidence type="ECO:0000313" key="8">
    <source>
        <dbReference type="EMBL" id="SUZ84431.1"/>
    </source>
</evidence>
<reference evidence="8" key="1">
    <citation type="submission" date="2018-05" db="EMBL/GenBank/DDBJ databases">
        <authorList>
            <person name="Lanie J.A."/>
            <person name="Ng W.-L."/>
            <person name="Kazmierczak K.M."/>
            <person name="Andrzejewski T.M."/>
            <person name="Davidsen T.M."/>
            <person name="Wayne K.J."/>
            <person name="Tettelin H."/>
            <person name="Glass J.I."/>
            <person name="Rusch D."/>
            <person name="Podicherti R."/>
            <person name="Tsui H.-C.T."/>
            <person name="Winkler M.E."/>
        </authorList>
    </citation>
    <scope>NUCLEOTIDE SEQUENCE</scope>
</reference>
<evidence type="ECO:0000259" key="7">
    <source>
        <dbReference type="Pfam" id="PF01618"/>
    </source>
</evidence>
<feature type="transmembrane region" description="Helical" evidence="6">
    <location>
        <begin position="9"/>
        <end position="28"/>
    </location>
</feature>
<dbReference type="InterPro" id="IPR002898">
    <property type="entry name" value="MotA_ExbB_proton_chnl"/>
</dbReference>
<evidence type="ECO:0000256" key="5">
    <source>
        <dbReference type="ARBA" id="ARBA00023136"/>
    </source>
</evidence>
<dbReference type="EMBL" id="UINC01001594">
    <property type="protein sequence ID" value="SUZ84431.1"/>
    <property type="molecule type" value="Genomic_DNA"/>
</dbReference>
<feature type="domain" description="MotA/TolQ/ExbB proton channel" evidence="7">
    <location>
        <begin position="119"/>
        <end position="211"/>
    </location>
</feature>
<accession>A0A381QYC7</accession>
<proteinExistence type="predicted"/>
<keyword evidence="3 6" id="KW-0812">Transmembrane</keyword>
<protein>
    <recommendedName>
        <fullName evidence="7">MotA/TolQ/ExbB proton channel domain-containing protein</fullName>
    </recommendedName>
</protein>
<keyword evidence="2" id="KW-1003">Cell membrane</keyword>
<dbReference type="GO" id="GO:0005886">
    <property type="term" value="C:plasma membrane"/>
    <property type="evidence" value="ECO:0007669"/>
    <property type="project" value="UniProtKB-SubCell"/>
</dbReference>
<feature type="transmembrane region" description="Helical" evidence="6">
    <location>
        <begin position="133"/>
        <end position="153"/>
    </location>
</feature>
<organism evidence="8">
    <name type="scientific">marine metagenome</name>
    <dbReference type="NCBI Taxonomy" id="408172"/>
    <lineage>
        <taxon>unclassified sequences</taxon>
        <taxon>metagenomes</taxon>
        <taxon>ecological metagenomes</taxon>
    </lineage>
</organism>
<evidence type="ECO:0000256" key="1">
    <source>
        <dbReference type="ARBA" id="ARBA00004651"/>
    </source>
</evidence>
<dbReference type="AlphaFoldDB" id="A0A381QYC7"/>
<evidence type="ECO:0000256" key="2">
    <source>
        <dbReference type="ARBA" id="ARBA00022475"/>
    </source>
</evidence>
<feature type="transmembrane region" description="Helical" evidence="6">
    <location>
        <begin position="173"/>
        <end position="192"/>
    </location>
</feature>
<feature type="transmembrane region" description="Helical" evidence="6">
    <location>
        <begin position="43"/>
        <end position="61"/>
    </location>
</feature>
<evidence type="ECO:0000256" key="4">
    <source>
        <dbReference type="ARBA" id="ARBA00022989"/>
    </source>
</evidence>
<dbReference type="Pfam" id="PF01618">
    <property type="entry name" value="MotA_ExbB"/>
    <property type="match status" value="1"/>
</dbReference>
<gene>
    <name evidence="8" type="ORF">METZ01_LOCUS37285</name>
</gene>
<evidence type="ECO:0000256" key="3">
    <source>
        <dbReference type="ARBA" id="ARBA00022692"/>
    </source>
</evidence>
<keyword evidence="5 6" id="KW-0472">Membrane</keyword>